<dbReference type="InParanoid" id="B7GAY8"/>
<reference evidence="3 4" key="1">
    <citation type="journal article" date="2008" name="Nature">
        <title>The Phaeodactylum genome reveals the evolutionary history of diatom genomes.</title>
        <authorList>
            <person name="Bowler C."/>
            <person name="Allen A.E."/>
            <person name="Badger J.H."/>
            <person name="Grimwood J."/>
            <person name="Jabbari K."/>
            <person name="Kuo A."/>
            <person name="Maheswari U."/>
            <person name="Martens C."/>
            <person name="Maumus F."/>
            <person name="Otillar R.P."/>
            <person name="Rayko E."/>
            <person name="Salamov A."/>
            <person name="Vandepoele K."/>
            <person name="Beszteri B."/>
            <person name="Gruber A."/>
            <person name="Heijde M."/>
            <person name="Katinka M."/>
            <person name="Mock T."/>
            <person name="Valentin K."/>
            <person name="Verret F."/>
            <person name="Berges J.A."/>
            <person name="Brownlee C."/>
            <person name="Cadoret J.P."/>
            <person name="Chiovitti A."/>
            <person name="Choi C.J."/>
            <person name="Coesel S."/>
            <person name="De Martino A."/>
            <person name="Detter J.C."/>
            <person name="Durkin C."/>
            <person name="Falciatore A."/>
            <person name="Fournet J."/>
            <person name="Haruta M."/>
            <person name="Huysman M.J."/>
            <person name="Jenkins B.D."/>
            <person name="Jiroutova K."/>
            <person name="Jorgensen R.E."/>
            <person name="Joubert Y."/>
            <person name="Kaplan A."/>
            <person name="Kroger N."/>
            <person name="Kroth P.G."/>
            <person name="La Roche J."/>
            <person name="Lindquist E."/>
            <person name="Lommer M."/>
            <person name="Martin-Jezequel V."/>
            <person name="Lopez P.J."/>
            <person name="Lucas S."/>
            <person name="Mangogna M."/>
            <person name="McGinnis K."/>
            <person name="Medlin L.K."/>
            <person name="Montsant A."/>
            <person name="Oudot-Le Secq M.P."/>
            <person name="Napoli C."/>
            <person name="Obornik M."/>
            <person name="Parker M.S."/>
            <person name="Petit J.L."/>
            <person name="Porcel B.M."/>
            <person name="Poulsen N."/>
            <person name="Robison M."/>
            <person name="Rychlewski L."/>
            <person name="Rynearson T.A."/>
            <person name="Schmutz J."/>
            <person name="Shapiro H."/>
            <person name="Siaut M."/>
            <person name="Stanley M."/>
            <person name="Sussman M.R."/>
            <person name="Taylor A.R."/>
            <person name="Vardi A."/>
            <person name="von Dassow P."/>
            <person name="Vyverman W."/>
            <person name="Willis A."/>
            <person name="Wyrwicz L.S."/>
            <person name="Rokhsar D.S."/>
            <person name="Weissenbach J."/>
            <person name="Armbrust E.V."/>
            <person name="Green B.R."/>
            <person name="Van de Peer Y."/>
            <person name="Grigoriev I.V."/>
        </authorList>
    </citation>
    <scope>NUCLEOTIDE SEQUENCE [LARGE SCALE GENOMIC DNA]</scope>
    <source>
        <strain evidence="3 4">CCAP 1055/1</strain>
    </source>
</reference>
<accession>B7GAY8</accession>
<dbReference type="AlphaFoldDB" id="B7GAY8"/>
<dbReference type="KEGG" id="pti:PHATRDRAFT_49542"/>
<gene>
    <name evidence="3" type="ORF">PHATRDRAFT_49542</name>
</gene>
<keyword evidence="4" id="KW-1185">Reference proteome</keyword>
<dbReference type="EMBL" id="CM000624">
    <property type="protein sequence ID" value="EEC44453.1"/>
    <property type="molecule type" value="Genomic_DNA"/>
</dbReference>
<keyword evidence="2" id="KW-0812">Transmembrane</keyword>
<proteinExistence type="predicted"/>
<dbReference type="eggNOG" id="ENOG502SSKG">
    <property type="taxonomic scope" value="Eukaryota"/>
</dbReference>
<keyword evidence="2" id="KW-1133">Transmembrane helix</keyword>
<organism evidence="3 4">
    <name type="scientific">Phaeodactylum tricornutum (strain CCAP 1055/1)</name>
    <dbReference type="NCBI Taxonomy" id="556484"/>
    <lineage>
        <taxon>Eukaryota</taxon>
        <taxon>Sar</taxon>
        <taxon>Stramenopiles</taxon>
        <taxon>Ochrophyta</taxon>
        <taxon>Bacillariophyta</taxon>
        <taxon>Bacillariophyceae</taxon>
        <taxon>Bacillariophycidae</taxon>
        <taxon>Naviculales</taxon>
        <taxon>Phaeodactylaceae</taxon>
        <taxon>Phaeodactylum</taxon>
    </lineage>
</organism>
<feature type="compositionally biased region" description="Basic residues" evidence="1">
    <location>
        <begin position="1"/>
        <end position="16"/>
    </location>
</feature>
<name>B7GAY8_PHATC</name>
<dbReference type="GeneID" id="7195752"/>
<feature type="region of interest" description="Disordered" evidence="1">
    <location>
        <begin position="1"/>
        <end position="37"/>
    </location>
</feature>
<dbReference type="Proteomes" id="UP000000759">
    <property type="component" value="Chromosome 22"/>
</dbReference>
<feature type="compositionally biased region" description="Low complexity" evidence="1">
    <location>
        <begin position="17"/>
        <end position="33"/>
    </location>
</feature>
<reference evidence="4" key="2">
    <citation type="submission" date="2008-08" db="EMBL/GenBank/DDBJ databases">
        <authorList>
            <consortium name="Diatom Consortium"/>
            <person name="Grigoriev I."/>
            <person name="Grimwood J."/>
            <person name="Kuo A."/>
            <person name="Otillar R.P."/>
            <person name="Salamov A."/>
            <person name="Detter J.C."/>
            <person name="Lindquist E."/>
            <person name="Shapiro H."/>
            <person name="Lucas S."/>
            <person name="Glavina del Rio T."/>
            <person name="Pitluck S."/>
            <person name="Rokhsar D."/>
            <person name="Bowler C."/>
        </authorList>
    </citation>
    <scope>GENOME REANNOTATION</scope>
    <source>
        <strain evidence="4">CCAP 1055/1</strain>
    </source>
</reference>
<dbReference type="OrthoDB" id="39124at2759"/>
<dbReference type="PaxDb" id="2850-Phatr49542"/>
<protein>
    <submittedName>
        <fullName evidence="3">Uncharacterized protein</fullName>
    </submittedName>
</protein>
<evidence type="ECO:0000256" key="1">
    <source>
        <dbReference type="SAM" id="MobiDB-lite"/>
    </source>
</evidence>
<feature type="transmembrane region" description="Helical" evidence="2">
    <location>
        <begin position="64"/>
        <end position="94"/>
    </location>
</feature>
<evidence type="ECO:0000313" key="3">
    <source>
        <dbReference type="EMBL" id="EEC44453.1"/>
    </source>
</evidence>
<sequence>MKSATRRQQRPSHKRTPSSNSSLPSNSDRSAASALGLDGGQVDMPDSALLQFDRDAFSVSWKELVWTACFIGVVAVLSAFVGASAGISISIHFMETAQTPSFSRIAARERSMGPHLRVTMVDPKMSFSNIASRKNPHSADGIGLERVVTKSPTGWHSVLMVVDEQSLNDTEINGRWNKKAAMKLSPYELDWKPQVRPKMCSDGRTAGFDSWSTLRDAVQEANTYSARRFLHWTEYFAWMDDDFDGVFEDDSLYFEPEIRLAICPKAKLTPPKKHYYYGPRNEPIYVNAENIVLECDDCTMDAAGGTGHFLFGPQAKNALIRGVTFRRAKGSSISFYGDGAEVSFEDCLWVGQKGAASDRASISDVNSVVTLNFLRCEMDGINLIPLSLS</sequence>
<dbReference type="RefSeq" id="XP_002184275.1">
    <property type="nucleotide sequence ID" value="XM_002184239.1"/>
</dbReference>
<evidence type="ECO:0000313" key="4">
    <source>
        <dbReference type="Proteomes" id="UP000000759"/>
    </source>
</evidence>
<dbReference type="HOGENOM" id="CLU_710727_0_0_1"/>
<keyword evidence="2" id="KW-0472">Membrane</keyword>
<evidence type="ECO:0000256" key="2">
    <source>
        <dbReference type="SAM" id="Phobius"/>
    </source>
</evidence>